<feature type="domain" description="Organic solvent tolerance-like N-terminal" evidence="2">
    <location>
        <begin position="34"/>
        <end position="76"/>
    </location>
</feature>
<dbReference type="EMBL" id="VZPE01000002">
    <property type="protein sequence ID" value="KAB0572255.1"/>
    <property type="molecule type" value="Genomic_DNA"/>
</dbReference>
<evidence type="ECO:0000256" key="1">
    <source>
        <dbReference type="SAM" id="SignalP"/>
    </source>
</evidence>
<dbReference type="InterPro" id="IPR005653">
    <property type="entry name" value="OstA-like_N"/>
</dbReference>
<comment type="caution">
    <text evidence="3">The sequence shown here is derived from an EMBL/GenBank/DDBJ whole genome shotgun (WGS) entry which is preliminary data.</text>
</comment>
<dbReference type="GeneID" id="301929894"/>
<dbReference type="AlphaFoldDB" id="A0A643F290"/>
<keyword evidence="1" id="KW-0732">Signal</keyword>
<feature type="signal peptide" evidence="1">
    <location>
        <begin position="1"/>
        <end position="23"/>
    </location>
</feature>
<protein>
    <recommendedName>
        <fullName evidence="2">Organic solvent tolerance-like N-terminal domain-containing protein</fullName>
    </recommendedName>
</protein>
<evidence type="ECO:0000259" key="2">
    <source>
        <dbReference type="Pfam" id="PF03968"/>
    </source>
</evidence>
<name>A0A643F290_9HYPH</name>
<sequence>MHIGKILTICLVSAFASISGANAENTKGIDTPLKIESDTSKSITKTTMQFDGNVSIKVGNTEIKTDKAKVVSNKKKVTIYIDGMVVTVNK</sequence>
<feature type="chain" id="PRO_5024809661" description="Organic solvent tolerance-like N-terminal domain-containing protein" evidence="1">
    <location>
        <begin position="24"/>
        <end position="90"/>
    </location>
</feature>
<reference evidence="3" key="1">
    <citation type="submission" date="2019-09" db="EMBL/GenBank/DDBJ databases">
        <title>Draft genome sequences of 48 bacterial type strains from the CCUG.</title>
        <authorList>
            <person name="Tunovic T."/>
            <person name="Pineiro-Iglesias B."/>
            <person name="Unosson C."/>
            <person name="Inganas E."/>
            <person name="Ohlen M."/>
            <person name="Cardew S."/>
            <person name="Jensie-Markopoulos S."/>
            <person name="Salva-Serra F."/>
            <person name="Jaen-Luchoro D."/>
            <person name="Karlsson R."/>
            <person name="Svensson-Stadler L."/>
            <person name="Chun J."/>
            <person name="Moore E."/>
        </authorList>
    </citation>
    <scope>NUCLEOTIDE SEQUENCE</scope>
    <source>
        <strain evidence="3">CCUG 50899</strain>
    </source>
</reference>
<dbReference type="RefSeq" id="WP_024898465.1">
    <property type="nucleotide sequence ID" value="NZ_JAGDYO010000007.1"/>
</dbReference>
<evidence type="ECO:0000313" key="3">
    <source>
        <dbReference type="EMBL" id="KAB0572255.1"/>
    </source>
</evidence>
<gene>
    <name evidence="3" type="ORF">F7Q93_05285</name>
</gene>
<proteinExistence type="predicted"/>
<dbReference type="Pfam" id="PF03968">
    <property type="entry name" value="LptD_N"/>
    <property type="match status" value="1"/>
</dbReference>
<organism evidence="3">
    <name type="scientific">Brucella pituitosa</name>
    <dbReference type="NCBI Taxonomy" id="571256"/>
    <lineage>
        <taxon>Bacteria</taxon>
        <taxon>Pseudomonadati</taxon>
        <taxon>Pseudomonadota</taxon>
        <taxon>Alphaproteobacteria</taxon>
        <taxon>Hyphomicrobiales</taxon>
        <taxon>Brucellaceae</taxon>
        <taxon>Brucella/Ochrobactrum group</taxon>
        <taxon>Brucella</taxon>
    </lineage>
</organism>
<accession>A0A643F290</accession>